<protein>
    <submittedName>
        <fullName evidence="1">Uncharacterized protein</fullName>
    </submittedName>
</protein>
<sequence>MGSLFSSPSHSQYKPPSKNLDCGQLKAVAMAEANKFKDTHYMKSFSNTERYPPIKEALNDLKSIFKGSYIDKMYKEHKQSTAKVVISIWTKEVELTKLINAALIVDSVETFNKDVSTASVKYMKKVVAESGKTYQQIIDKSIKFMRLLNSYIVDEGRDFNTENRVVYRGVNKEIFCNVECGKLIRIVNWSCCSEDLHIAKNFTRFQSSEDENINTIVRFNIKSGCYNAGKLNEIGVSCYVQEKETLIPPYTVCVIKKKTKLTNEALRSIISDTCSHSGFSFFTSSGKDDDTAFSECFERERTNSDTEITHLFEVDISINSKSSILDNANACYF</sequence>
<comment type="caution">
    <text evidence="1">The sequence shown here is derived from an EMBL/GenBank/DDBJ whole genome shotgun (WGS) entry which is preliminary data.</text>
</comment>
<organism evidence="1 2">
    <name type="scientific">Euplotes crassus</name>
    <dbReference type="NCBI Taxonomy" id="5936"/>
    <lineage>
        <taxon>Eukaryota</taxon>
        <taxon>Sar</taxon>
        <taxon>Alveolata</taxon>
        <taxon>Ciliophora</taxon>
        <taxon>Intramacronucleata</taxon>
        <taxon>Spirotrichea</taxon>
        <taxon>Hypotrichia</taxon>
        <taxon>Euplotida</taxon>
        <taxon>Euplotidae</taxon>
        <taxon>Moneuplotes</taxon>
    </lineage>
</organism>
<evidence type="ECO:0000313" key="2">
    <source>
        <dbReference type="Proteomes" id="UP001295684"/>
    </source>
</evidence>
<dbReference type="SUPFAM" id="SSF56399">
    <property type="entry name" value="ADP-ribosylation"/>
    <property type="match status" value="1"/>
</dbReference>
<keyword evidence="2" id="KW-1185">Reference proteome</keyword>
<dbReference type="Proteomes" id="UP001295684">
    <property type="component" value="Unassembled WGS sequence"/>
</dbReference>
<dbReference type="Gene3D" id="3.90.176.10">
    <property type="entry name" value="Toxin ADP-ribosyltransferase, Chain A, domain 1"/>
    <property type="match status" value="1"/>
</dbReference>
<gene>
    <name evidence="1" type="ORF">ECRASSUSDP1_LOCUS6667</name>
</gene>
<reference evidence="1" key="1">
    <citation type="submission" date="2023-07" db="EMBL/GenBank/DDBJ databases">
        <authorList>
            <consortium name="AG Swart"/>
            <person name="Singh M."/>
            <person name="Singh A."/>
            <person name="Seah K."/>
            <person name="Emmerich C."/>
        </authorList>
    </citation>
    <scope>NUCLEOTIDE SEQUENCE</scope>
    <source>
        <strain evidence="1">DP1</strain>
    </source>
</reference>
<dbReference type="EMBL" id="CAMPGE010006472">
    <property type="protein sequence ID" value="CAI2365318.1"/>
    <property type="molecule type" value="Genomic_DNA"/>
</dbReference>
<name>A0AAD1UAV0_EUPCR</name>
<dbReference type="AlphaFoldDB" id="A0AAD1UAV0"/>
<evidence type="ECO:0000313" key="1">
    <source>
        <dbReference type="EMBL" id="CAI2365318.1"/>
    </source>
</evidence>
<proteinExistence type="predicted"/>
<accession>A0AAD1UAV0</accession>